<dbReference type="PANTHER" id="PTHR12356:SF3">
    <property type="entry name" value="NUCLEAR MIGRATION PROTEIN NUDC"/>
    <property type="match status" value="1"/>
</dbReference>
<dbReference type="Pfam" id="PF14050">
    <property type="entry name" value="Nudc_N"/>
    <property type="match status" value="1"/>
</dbReference>
<dbReference type="KEGG" id="cpv:cgd7_4390"/>
<comment type="caution">
    <text evidence="9">The sequence shown here is derived from an EMBL/GenBank/DDBJ whole genome shotgun (WGS) entry which is preliminary data.</text>
</comment>
<keyword evidence="10" id="KW-1185">Reference proteome</keyword>
<accession>Q5CXZ0</accession>
<dbReference type="FunFam" id="2.60.40.790:FF:000001">
    <property type="entry name" value="Nuclear migration protein nudC"/>
    <property type="match status" value="1"/>
</dbReference>
<dbReference type="AlphaFoldDB" id="Q5CXZ0"/>
<dbReference type="EMBL" id="AAEE01000001">
    <property type="protein sequence ID" value="EAK90643.1"/>
    <property type="molecule type" value="Genomic_DNA"/>
</dbReference>
<dbReference type="GO" id="GO:0051082">
    <property type="term" value="F:unfolded protein binding"/>
    <property type="evidence" value="ECO:0007669"/>
    <property type="project" value="TreeGrafter"/>
</dbReference>
<evidence type="ECO:0000259" key="8">
    <source>
        <dbReference type="PROSITE" id="PS51203"/>
    </source>
</evidence>
<gene>
    <name evidence="9" type="ORF">cgd7_4390</name>
</gene>
<dbReference type="PROSITE" id="PS51203">
    <property type="entry name" value="CS"/>
    <property type="match status" value="1"/>
</dbReference>
<feature type="compositionally biased region" description="Basic and acidic residues" evidence="7">
    <location>
        <begin position="107"/>
        <end position="129"/>
    </location>
</feature>
<protein>
    <recommendedName>
        <fullName evidence="3">Nuclear migration protein nudC</fullName>
    </recommendedName>
    <alternativeName>
        <fullName evidence="6">Nuclear distribution protein C homolog</fullName>
    </alternativeName>
</protein>
<dbReference type="PANTHER" id="PTHR12356">
    <property type="entry name" value="NUCLEAR MOVEMENT PROTEIN NUDC"/>
    <property type="match status" value="1"/>
</dbReference>
<dbReference type="Gene3D" id="2.60.40.790">
    <property type="match status" value="1"/>
</dbReference>
<evidence type="ECO:0000256" key="4">
    <source>
        <dbReference type="ARBA" id="ARBA00022490"/>
    </source>
</evidence>
<reference evidence="9 10" key="1">
    <citation type="journal article" date="2004" name="Science">
        <title>Complete genome sequence of the apicomplexan, Cryptosporidium parvum.</title>
        <authorList>
            <person name="Abrahamsen M.S."/>
            <person name="Templeton T.J."/>
            <person name="Enomoto S."/>
            <person name="Abrahante J.E."/>
            <person name="Zhu G."/>
            <person name="Lancto C.A."/>
            <person name="Deng M."/>
            <person name="Liu C."/>
            <person name="Widmer G."/>
            <person name="Tzipori S."/>
            <person name="Buck G.A."/>
            <person name="Xu P."/>
            <person name="Bankier A.T."/>
            <person name="Dear P.H."/>
            <person name="Konfortov B.A."/>
            <person name="Spriggs H.F."/>
            <person name="Iyer L."/>
            <person name="Anantharaman V."/>
            <person name="Aravind L."/>
            <person name="Kapur V."/>
        </authorList>
    </citation>
    <scope>NUCLEOTIDE SEQUENCE [LARGE SCALE GENOMIC DNA]</scope>
    <source>
        <strain evidence="10">Iowa II</strain>
    </source>
</reference>
<feature type="compositionally biased region" description="Basic and acidic residues" evidence="7">
    <location>
        <begin position="78"/>
        <end position="99"/>
    </location>
</feature>
<evidence type="ECO:0000256" key="3">
    <source>
        <dbReference type="ARBA" id="ARBA00017641"/>
    </source>
</evidence>
<dbReference type="OMA" id="TMEWWAT"/>
<evidence type="ECO:0000256" key="2">
    <source>
        <dbReference type="ARBA" id="ARBA00010513"/>
    </source>
</evidence>
<dbReference type="GO" id="GO:0006457">
    <property type="term" value="P:protein folding"/>
    <property type="evidence" value="ECO:0007669"/>
    <property type="project" value="TreeGrafter"/>
</dbReference>
<keyword evidence="5" id="KW-0597">Phosphoprotein</keyword>
<feature type="region of interest" description="Disordered" evidence="7">
    <location>
        <begin position="78"/>
        <end position="151"/>
    </location>
</feature>
<proteinExistence type="inferred from homology"/>
<dbReference type="RefSeq" id="XP_628590.1">
    <property type="nucleotide sequence ID" value="XM_628588.1"/>
</dbReference>
<dbReference type="CDD" id="cd06467">
    <property type="entry name" value="p23_NUDC_like"/>
    <property type="match status" value="1"/>
</dbReference>
<dbReference type="InterPro" id="IPR008978">
    <property type="entry name" value="HSP20-like_chaperone"/>
</dbReference>
<dbReference type="InterPro" id="IPR007052">
    <property type="entry name" value="CS_dom"/>
</dbReference>
<feature type="domain" description="CS" evidence="8">
    <location>
        <begin position="146"/>
        <end position="234"/>
    </location>
</feature>
<evidence type="ECO:0000313" key="10">
    <source>
        <dbReference type="Proteomes" id="UP000006726"/>
    </source>
</evidence>
<dbReference type="STRING" id="353152.Q5CXZ0"/>
<comment type="similarity">
    <text evidence="2">Belongs to the nudC family.</text>
</comment>
<comment type="subcellular location">
    <subcellularLocation>
        <location evidence="1">Cytoplasm</location>
    </subcellularLocation>
</comment>
<dbReference type="InParanoid" id="Q5CXZ0"/>
<evidence type="ECO:0000256" key="7">
    <source>
        <dbReference type="SAM" id="MobiDB-lite"/>
    </source>
</evidence>
<dbReference type="FunCoup" id="Q5CXZ0">
    <property type="interactions" value="45"/>
</dbReference>
<organism evidence="9 10">
    <name type="scientific">Cryptosporidium parvum (strain Iowa II)</name>
    <dbReference type="NCBI Taxonomy" id="353152"/>
    <lineage>
        <taxon>Eukaryota</taxon>
        <taxon>Sar</taxon>
        <taxon>Alveolata</taxon>
        <taxon>Apicomplexa</taxon>
        <taxon>Conoidasida</taxon>
        <taxon>Coccidia</taxon>
        <taxon>Eucoccidiorida</taxon>
        <taxon>Eimeriorina</taxon>
        <taxon>Cryptosporidiidae</taxon>
        <taxon>Cryptosporidium</taxon>
    </lineage>
</organism>
<evidence type="ECO:0000313" key="9">
    <source>
        <dbReference type="EMBL" id="EAK90643.1"/>
    </source>
</evidence>
<dbReference type="GeneID" id="3371946"/>
<evidence type="ECO:0000256" key="6">
    <source>
        <dbReference type="ARBA" id="ARBA00030427"/>
    </source>
</evidence>
<dbReference type="OrthoDB" id="416217at2759"/>
<evidence type="ECO:0000256" key="1">
    <source>
        <dbReference type="ARBA" id="ARBA00004496"/>
    </source>
</evidence>
<dbReference type="Proteomes" id="UP000006726">
    <property type="component" value="Chromosome 7"/>
</dbReference>
<name>Q5CXZ0_CRYPI</name>
<dbReference type="GO" id="GO:0005737">
    <property type="term" value="C:cytoplasm"/>
    <property type="evidence" value="ECO:0007669"/>
    <property type="project" value="UniProtKB-SubCell"/>
</dbReference>
<dbReference type="Pfam" id="PF04969">
    <property type="entry name" value="CS"/>
    <property type="match status" value="1"/>
</dbReference>
<dbReference type="InterPro" id="IPR025934">
    <property type="entry name" value="NudC_N_dom"/>
</dbReference>
<feature type="non-terminal residue" evidence="9">
    <location>
        <position position="1"/>
    </location>
</feature>
<evidence type="ECO:0000256" key="5">
    <source>
        <dbReference type="ARBA" id="ARBA00022553"/>
    </source>
</evidence>
<dbReference type="SUPFAM" id="SSF49764">
    <property type="entry name" value="HSP20-like chaperones"/>
    <property type="match status" value="1"/>
</dbReference>
<sequence>KALSRMDERFDSLLINLAQSANGIENFLDVIFGFLLRKTDFFTAMNQGEEEKILMKYFRKYQALSADKRREEKRLMMEREEERKKKIEEQKRREEEELKNMSTKSVPKIEEVFSDDEKGQPATKTNEKLGDEEESDTEAPPPGNGGSTDKYTWTQTLGTVEVLIDTIPGIKSRDCNINIKTNRLKVVVKGEVIIDGELNSKVKPDDCLWSIIDGKTIQIVLEKQENINWWSCVIKGDQEIDTTKIVPENSKLSDLDPETRATVEKMMFDQRQKAMGLPTSDNLKQHELLEKFKAAHPEMDFSQAKINYGSGF</sequence>
<dbReference type="InterPro" id="IPR037898">
    <property type="entry name" value="NudC_fam"/>
</dbReference>
<keyword evidence="4" id="KW-0963">Cytoplasm</keyword>